<dbReference type="GO" id="GO:0003700">
    <property type="term" value="F:DNA-binding transcription factor activity"/>
    <property type="evidence" value="ECO:0007669"/>
    <property type="project" value="TreeGrafter"/>
</dbReference>
<sequence length="151" mass="16637">MALDDDIRILSGVRLFAGLTAEQLRLLAFGAESVRFQAGREIYREGASADCAYVVVSGKVVLYREGNGEAVAVSRLGEGAILGELALIAETKRLTYAAAESDVEAIRLNRSLFRRILEEYPEAAAELHAKMLDELQAFLKNIERLSSRFTE</sequence>
<feature type="domain" description="Cyclic nucleotide-binding" evidence="1">
    <location>
        <begin position="15"/>
        <end position="134"/>
    </location>
</feature>
<evidence type="ECO:0000259" key="1">
    <source>
        <dbReference type="PROSITE" id="PS50042"/>
    </source>
</evidence>
<dbReference type="InterPro" id="IPR000595">
    <property type="entry name" value="cNMP-bd_dom"/>
</dbReference>
<dbReference type="PANTHER" id="PTHR24567:SF68">
    <property type="entry name" value="DNA-BINDING TRANSCRIPTIONAL DUAL REGULATOR CRP"/>
    <property type="match status" value="1"/>
</dbReference>
<reference evidence="2 3" key="1">
    <citation type="submission" date="2019-08" db="EMBL/GenBank/DDBJ databases">
        <authorList>
            <person name="Seo Y.L."/>
        </authorList>
    </citation>
    <scope>NUCLEOTIDE SEQUENCE [LARGE SCALE GENOMIC DNA]</scope>
    <source>
        <strain evidence="2 3">MaA-C15</strain>
    </source>
</reference>
<dbReference type="InterPro" id="IPR014710">
    <property type="entry name" value="RmlC-like_jellyroll"/>
</dbReference>
<proteinExistence type="predicted"/>
<organism evidence="2 3">
    <name type="scientific">Neoaquamicrobium microcysteis</name>
    <dbReference type="NCBI Taxonomy" id="2682781"/>
    <lineage>
        <taxon>Bacteria</taxon>
        <taxon>Pseudomonadati</taxon>
        <taxon>Pseudomonadota</taxon>
        <taxon>Alphaproteobacteria</taxon>
        <taxon>Hyphomicrobiales</taxon>
        <taxon>Phyllobacteriaceae</taxon>
        <taxon>Neoaquamicrobium</taxon>
    </lineage>
</organism>
<dbReference type="EMBL" id="VSZS01000057">
    <property type="protein sequence ID" value="TYR34035.1"/>
    <property type="molecule type" value="Genomic_DNA"/>
</dbReference>
<dbReference type="SUPFAM" id="SSF51206">
    <property type="entry name" value="cAMP-binding domain-like"/>
    <property type="match status" value="1"/>
</dbReference>
<dbReference type="AlphaFoldDB" id="A0A5D4H3L3"/>
<dbReference type="PROSITE" id="PS50042">
    <property type="entry name" value="CNMP_BINDING_3"/>
    <property type="match status" value="1"/>
</dbReference>
<dbReference type="GO" id="GO:0005829">
    <property type="term" value="C:cytosol"/>
    <property type="evidence" value="ECO:0007669"/>
    <property type="project" value="TreeGrafter"/>
</dbReference>
<dbReference type="InterPro" id="IPR050397">
    <property type="entry name" value="Env_Response_Regulators"/>
</dbReference>
<dbReference type="PANTHER" id="PTHR24567">
    <property type="entry name" value="CRP FAMILY TRANSCRIPTIONAL REGULATORY PROTEIN"/>
    <property type="match status" value="1"/>
</dbReference>
<comment type="caution">
    <text evidence="2">The sequence shown here is derived from an EMBL/GenBank/DDBJ whole genome shotgun (WGS) entry which is preliminary data.</text>
</comment>
<evidence type="ECO:0000313" key="3">
    <source>
        <dbReference type="Proteomes" id="UP000323258"/>
    </source>
</evidence>
<dbReference type="Proteomes" id="UP000323258">
    <property type="component" value="Unassembled WGS sequence"/>
</dbReference>
<protein>
    <submittedName>
        <fullName evidence="2">Cyclic nucleotide-binding domain-containing protein</fullName>
    </submittedName>
</protein>
<dbReference type="RefSeq" id="WP_148913797.1">
    <property type="nucleotide sequence ID" value="NZ_VSZS01000057.1"/>
</dbReference>
<gene>
    <name evidence="2" type="ORF">FY036_05955</name>
</gene>
<name>A0A5D4H3L3_9HYPH</name>
<dbReference type="Pfam" id="PF00027">
    <property type="entry name" value="cNMP_binding"/>
    <property type="match status" value="1"/>
</dbReference>
<dbReference type="OrthoDB" id="9807547at2"/>
<dbReference type="Gene3D" id="2.60.120.10">
    <property type="entry name" value="Jelly Rolls"/>
    <property type="match status" value="1"/>
</dbReference>
<dbReference type="InterPro" id="IPR018490">
    <property type="entry name" value="cNMP-bd_dom_sf"/>
</dbReference>
<dbReference type="SMART" id="SM00100">
    <property type="entry name" value="cNMP"/>
    <property type="match status" value="1"/>
</dbReference>
<dbReference type="CDD" id="cd00038">
    <property type="entry name" value="CAP_ED"/>
    <property type="match status" value="1"/>
</dbReference>
<accession>A0A5D4H3L3</accession>
<reference evidence="2 3" key="2">
    <citation type="submission" date="2019-09" db="EMBL/GenBank/DDBJ databases">
        <title>Mesorhizobium sp. MaA-C15 isolated from Microcystis aeruginosa.</title>
        <authorList>
            <person name="Jeong S.E."/>
            <person name="Jin H.M."/>
            <person name="Jeon C.O."/>
        </authorList>
    </citation>
    <scope>NUCLEOTIDE SEQUENCE [LARGE SCALE GENOMIC DNA]</scope>
    <source>
        <strain evidence="2 3">MaA-C15</strain>
    </source>
</reference>
<keyword evidence="3" id="KW-1185">Reference proteome</keyword>
<evidence type="ECO:0000313" key="2">
    <source>
        <dbReference type="EMBL" id="TYR34035.1"/>
    </source>
</evidence>